<proteinExistence type="predicted"/>
<sequence length="140" mass="14763">MGLSPLSCYVILFLTAVFHISTVIVESQEPAFIHDLPPPPPSPQPPLPPPLPSPPALPALPPTPSSGAPPTQSPTPSPVPSPLPDNRINDVGQPPPSGEDEINTGKMVGLMFVGIASILQIFVAGFLVFKRRQLMRINVG</sequence>
<evidence type="ECO:0000313" key="1">
    <source>
        <dbReference type="EMBL" id="KAI4325357.1"/>
    </source>
</evidence>
<reference evidence="2" key="1">
    <citation type="journal article" date="2023" name="Front. Plant Sci.">
        <title>Chromosomal-level genome assembly of Melastoma candidum provides insights into trichome evolution.</title>
        <authorList>
            <person name="Zhong Y."/>
            <person name="Wu W."/>
            <person name="Sun C."/>
            <person name="Zou P."/>
            <person name="Liu Y."/>
            <person name="Dai S."/>
            <person name="Zhou R."/>
        </authorList>
    </citation>
    <scope>NUCLEOTIDE SEQUENCE [LARGE SCALE GENOMIC DNA]</scope>
</reference>
<protein>
    <submittedName>
        <fullName evidence="1">Uncharacterized protein</fullName>
    </submittedName>
</protein>
<gene>
    <name evidence="1" type="ORF">MLD38_030765</name>
</gene>
<comment type="caution">
    <text evidence="1">The sequence shown here is derived from an EMBL/GenBank/DDBJ whole genome shotgun (WGS) entry which is preliminary data.</text>
</comment>
<accession>A0ACB9MMI8</accession>
<evidence type="ECO:0000313" key="2">
    <source>
        <dbReference type="Proteomes" id="UP001057402"/>
    </source>
</evidence>
<organism evidence="1 2">
    <name type="scientific">Melastoma candidum</name>
    <dbReference type="NCBI Taxonomy" id="119954"/>
    <lineage>
        <taxon>Eukaryota</taxon>
        <taxon>Viridiplantae</taxon>
        <taxon>Streptophyta</taxon>
        <taxon>Embryophyta</taxon>
        <taxon>Tracheophyta</taxon>
        <taxon>Spermatophyta</taxon>
        <taxon>Magnoliopsida</taxon>
        <taxon>eudicotyledons</taxon>
        <taxon>Gunneridae</taxon>
        <taxon>Pentapetalae</taxon>
        <taxon>rosids</taxon>
        <taxon>malvids</taxon>
        <taxon>Myrtales</taxon>
        <taxon>Melastomataceae</taxon>
        <taxon>Melastomatoideae</taxon>
        <taxon>Melastomateae</taxon>
        <taxon>Melastoma</taxon>
    </lineage>
</organism>
<dbReference type="EMBL" id="CM042888">
    <property type="protein sequence ID" value="KAI4325357.1"/>
    <property type="molecule type" value="Genomic_DNA"/>
</dbReference>
<keyword evidence="2" id="KW-1185">Reference proteome</keyword>
<dbReference type="Proteomes" id="UP001057402">
    <property type="component" value="Chromosome 9"/>
</dbReference>
<name>A0ACB9MMI8_9MYRT</name>